<dbReference type="EMBL" id="AP021861">
    <property type="protein sequence ID" value="BBO32252.1"/>
    <property type="molecule type" value="Genomic_DNA"/>
</dbReference>
<dbReference type="Proteomes" id="UP000326837">
    <property type="component" value="Chromosome"/>
</dbReference>
<evidence type="ECO:0000313" key="1">
    <source>
        <dbReference type="EMBL" id="BBO32252.1"/>
    </source>
</evidence>
<dbReference type="KEGG" id="lpav:PLANPX_1864"/>
<keyword evidence="2" id="KW-1185">Reference proteome</keyword>
<sequence>MVVVLHIAEINLLGLGESELLEYVVVVVELMLHKMLD</sequence>
<evidence type="ECO:0000313" key="2">
    <source>
        <dbReference type="Proteomes" id="UP000326837"/>
    </source>
</evidence>
<dbReference type="AlphaFoldDB" id="A0A5K7X8P8"/>
<name>A0A5K7X8P8_9BACT</name>
<gene>
    <name evidence="1" type="ORF">PLANPX_1864</name>
</gene>
<organism evidence="1 2">
    <name type="scientific">Lacipirellula parvula</name>
    <dbReference type="NCBI Taxonomy" id="2650471"/>
    <lineage>
        <taxon>Bacteria</taxon>
        <taxon>Pseudomonadati</taxon>
        <taxon>Planctomycetota</taxon>
        <taxon>Planctomycetia</taxon>
        <taxon>Pirellulales</taxon>
        <taxon>Lacipirellulaceae</taxon>
        <taxon>Lacipirellula</taxon>
    </lineage>
</organism>
<accession>A0A5K7X8P8</accession>
<protein>
    <submittedName>
        <fullName evidence="1">Uncharacterized protein</fullName>
    </submittedName>
</protein>
<reference evidence="2" key="1">
    <citation type="submission" date="2019-10" db="EMBL/GenBank/DDBJ databases">
        <title>Lacipirellula parvula gen. nov., sp. nov., representing a lineage of planctomycetes widespread in freshwater anoxic habitats, and description of the family Lacipirellulaceae.</title>
        <authorList>
            <person name="Dedysh S.N."/>
            <person name="Kulichevskaya I.S."/>
            <person name="Beletsky A.V."/>
            <person name="Rakitin A.L."/>
            <person name="Mardanov A.V."/>
            <person name="Ivanova A.A."/>
            <person name="Saltykova V.X."/>
            <person name="Rijpstra W.I.C."/>
            <person name="Sinninghe Damste J.S."/>
            <person name="Ravin N.V."/>
        </authorList>
    </citation>
    <scope>NUCLEOTIDE SEQUENCE [LARGE SCALE GENOMIC DNA]</scope>
    <source>
        <strain evidence="2">PX69</strain>
    </source>
</reference>
<proteinExistence type="predicted"/>